<accession>A0ABW1AN69</accession>
<dbReference type="RefSeq" id="WP_198363177.1">
    <property type="nucleotide sequence ID" value="NZ_JBHSOG010000011.1"/>
</dbReference>
<evidence type="ECO:0000256" key="1">
    <source>
        <dbReference type="SAM" id="SignalP"/>
    </source>
</evidence>
<name>A0ABW1AN69_9RHOO</name>
<dbReference type="EMBL" id="JBHSOG010000011">
    <property type="protein sequence ID" value="MFC5768466.1"/>
    <property type="molecule type" value="Genomic_DNA"/>
</dbReference>
<dbReference type="Gene3D" id="2.80.10.50">
    <property type="match status" value="1"/>
</dbReference>
<reference evidence="3" key="1">
    <citation type="journal article" date="2019" name="Int. J. Syst. Evol. Microbiol.">
        <title>The Global Catalogue of Microorganisms (GCM) 10K type strain sequencing project: providing services to taxonomists for standard genome sequencing and annotation.</title>
        <authorList>
            <consortium name="The Broad Institute Genomics Platform"/>
            <consortium name="The Broad Institute Genome Sequencing Center for Infectious Disease"/>
            <person name="Wu L."/>
            <person name="Ma J."/>
        </authorList>
    </citation>
    <scope>NUCLEOTIDE SEQUENCE [LARGE SCALE GENOMIC DNA]</scope>
    <source>
        <strain evidence="3">SHR3</strain>
    </source>
</reference>
<organism evidence="2 3">
    <name type="scientific">Thauera sinica</name>
    <dbReference type="NCBI Taxonomy" id="2665146"/>
    <lineage>
        <taxon>Bacteria</taxon>
        <taxon>Pseudomonadati</taxon>
        <taxon>Pseudomonadota</taxon>
        <taxon>Betaproteobacteria</taxon>
        <taxon>Rhodocyclales</taxon>
        <taxon>Zoogloeaceae</taxon>
        <taxon>Thauera</taxon>
    </lineage>
</organism>
<protein>
    <recommendedName>
        <fullName evidence="4">Ricin B lectin domain-containing protein</fullName>
    </recommendedName>
</protein>
<comment type="caution">
    <text evidence="2">The sequence shown here is derived from an EMBL/GenBank/DDBJ whole genome shotgun (WGS) entry which is preliminary data.</text>
</comment>
<dbReference type="SUPFAM" id="SSF50370">
    <property type="entry name" value="Ricin B-like lectins"/>
    <property type="match status" value="1"/>
</dbReference>
<keyword evidence="1" id="KW-0732">Signal</keyword>
<proteinExistence type="predicted"/>
<evidence type="ECO:0008006" key="4">
    <source>
        <dbReference type="Google" id="ProtNLM"/>
    </source>
</evidence>
<dbReference type="PROSITE" id="PS50231">
    <property type="entry name" value="RICIN_B_LECTIN"/>
    <property type="match status" value="1"/>
</dbReference>
<feature type="chain" id="PRO_5047146899" description="Ricin B lectin domain-containing protein" evidence="1">
    <location>
        <begin position="25"/>
        <end position="193"/>
    </location>
</feature>
<keyword evidence="3" id="KW-1185">Reference proteome</keyword>
<evidence type="ECO:0000313" key="3">
    <source>
        <dbReference type="Proteomes" id="UP001595974"/>
    </source>
</evidence>
<feature type="signal peptide" evidence="1">
    <location>
        <begin position="1"/>
        <end position="24"/>
    </location>
</feature>
<evidence type="ECO:0000313" key="2">
    <source>
        <dbReference type="EMBL" id="MFC5768466.1"/>
    </source>
</evidence>
<dbReference type="InterPro" id="IPR035992">
    <property type="entry name" value="Ricin_B-like_lectins"/>
</dbReference>
<gene>
    <name evidence="2" type="ORF">ACFPTN_03680</name>
</gene>
<sequence length="193" mass="20661">MRHVIRIGFVIGALLAVGSPAGQAAPAPAPGHLKLVDPLDRPEDGYCLDIVGSGPYIRFDLPMTAHNCKPGLYADEAVVLEADGRIRFPAYDKCATAAGLNGRALPGAALVARDCGERSPFLEAGRLQVFTLKKNGHVELQGSGLCLTAGPESATTFSDEHRWRALYLEACETADPARSRWHFSIPGNTRPSR</sequence>
<dbReference type="Proteomes" id="UP001595974">
    <property type="component" value="Unassembled WGS sequence"/>
</dbReference>